<proteinExistence type="predicted"/>
<dbReference type="PROSITE" id="PS51007">
    <property type="entry name" value="CYTC"/>
    <property type="match status" value="1"/>
</dbReference>
<keyword evidence="9" id="KW-1185">Reference proteome</keyword>
<evidence type="ECO:0000256" key="5">
    <source>
        <dbReference type="SAM" id="MobiDB-lite"/>
    </source>
</evidence>
<dbReference type="Gene3D" id="1.10.760.10">
    <property type="entry name" value="Cytochrome c-like domain"/>
    <property type="match status" value="1"/>
</dbReference>
<feature type="chain" id="PRO_5040873088" description="Cytochrome c domain-containing protein" evidence="6">
    <location>
        <begin position="23"/>
        <end position="224"/>
    </location>
</feature>
<evidence type="ECO:0000313" key="9">
    <source>
        <dbReference type="Proteomes" id="UP001144323"/>
    </source>
</evidence>
<dbReference type="SUPFAM" id="SSF46626">
    <property type="entry name" value="Cytochrome c"/>
    <property type="match status" value="1"/>
</dbReference>
<feature type="signal peptide" evidence="6">
    <location>
        <begin position="1"/>
        <end position="22"/>
    </location>
</feature>
<keyword evidence="3 4" id="KW-0408">Iron</keyword>
<dbReference type="GO" id="GO:0046872">
    <property type="term" value="F:metal ion binding"/>
    <property type="evidence" value="ECO:0007669"/>
    <property type="project" value="UniProtKB-KW"/>
</dbReference>
<evidence type="ECO:0000256" key="2">
    <source>
        <dbReference type="ARBA" id="ARBA00022723"/>
    </source>
</evidence>
<dbReference type="EMBL" id="BSEC01000001">
    <property type="protein sequence ID" value="GLI94500.1"/>
    <property type="molecule type" value="Genomic_DNA"/>
</dbReference>
<evidence type="ECO:0000256" key="3">
    <source>
        <dbReference type="ARBA" id="ARBA00023004"/>
    </source>
</evidence>
<dbReference type="InterPro" id="IPR009056">
    <property type="entry name" value="Cyt_c-like_dom"/>
</dbReference>
<dbReference type="RefSeq" id="WP_281804550.1">
    <property type="nucleotide sequence ID" value="NZ_BSEC01000001.1"/>
</dbReference>
<comment type="caution">
    <text evidence="8">The sequence shown here is derived from an EMBL/GenBank/DDBJ whole genome shotgun (WGS) entry which is preliminary data.</text>
</comment>
<keyword evidence="1 4" id="KW-0349">Heme</keyword>
<dbReference type="GO" id="GO:0009055">
    <property type="term" value="F:electron transfer activity"/>
    <property type="evidence" value="ECO:0007669"/>
    <property type="project" value="InterPro"/>
</dbReference>
<feature type="region of interest" description="Disordered" evidence="5">
    <location>
        <begin position="24"/>
        <end position="56"/>
    </location>
</feature>
<feature type="domain" description="Cytochrome c" evidence="7">
    <location>
        <begin position="97"/>
        <end position="176"/>
    </location>
</feature>
<keyword evidence="2 4" id="KW-0479">Metal-binding</keyword>
<protein>
    <recommendedName>
        <fullName evidence="7">Cytochrome c domain-containing protein</fullName>
    </recommendedName>
</protein>
<evidence type="ECO:0000256" key="6">
    <source>
        <dbReference type="SAM" id="SignalP"/>
    </source>
</evidence>
<evidence type="ECO:0000313" key="8">
    <source>
        <dbReference type="EMBL" id="GLI94500.1"/>
    </source>
</evidence>
<sequence length="224" mass="23832">MKILRLAVVILHVAASLTTAHAQTRRLRHAAPPPAPAAPAESEQAPPAPTAGQARQPAPIVAYSAPSQLLEAPVSALLPGGGAPRSQVANPVENDPDAIQRGMGYFNMFNCSGCHAPNAGGGMGPSLSNRFFIYGGAPQNIYLSIYQGRPNGMPSWGAMLSESIIWDLVAYIRSISSDPSRGWGQTFSHEAFAIEQAPAEFSKTPTPWNETERFSFGQKPNGKR</sequence>
<reference evidence="8" key="1">
    <citation type="journal article" date="2023" name="Int. J. Syst. Evol. Microbiol.">
        <title>Methylocystis iwaonis sp. nov., a type II methane-oxidizing bacterium from surface soil of a rice paddy field in Japan, and emended description of the genus Methylocystis (ex Whittenbury et al. 1970) Bowman et al. 1993.</title>
        <authorList>
            <person name="Kaise H."/>
            <person name="Sawadogo J.B."/>
            <person name="Alam M.S."/>
            <person name="Ueno C."/>
            <person name="Dianou D."/>
            <person name="Shinjo R."/>
            <person name="Asakawa S."/>
        </authorList>
    </citation>
    <scope>NUCLEOTIDE SEQUENCE</scope>
    <source>
        <strain evidence="8">LMG27198</strain>
    </source>
</reference>
<keyword evidence="6" id="KW-0732">Signal</keyword>
<dbReference type="GO" id="GO:0020037">
    <property type="term" value="F:heme binding"/>
    <property type="evidence" value="ECO:0007669"/>
    <property type="project" value="InterPro"/>
</dbReference>
<gene>
    <name evidence="8" type="ORF">LMG27198_34920</name>
</gene>
<feature type="region of interest" description="Disordered" evidence="5">
    <location>
        <begin position="199"/>
        <end position="224"/>
    </location>
</feature>
<dbReference type="AlphaFoldDB" id="A0A9W6GX94"/>
<accession>A0A9W6GX94</accession>
<dbReference type="InterPro" id="IPR036909">
    <property type="entry name" value="Cyt_c-like_dom_sf"/>
</dbReference>
<dbReference type="Pfam" id="PF13442">
    <property type="entry name" value="Cytochrome_CBB3"/>
    <property type="match status" value="1"/>
</dbReference>
<evidence type="ECO:0000259" key="7">
    <source>
        <dbReference type="PROSITE" id="PS51007"/>
    </source>
</evidence>
<evidence type="ECO:0000256" key="1">
    <source>
        <dbReference type="ARBA" id="ARBA00022617"/>
    </source>
</evidence>
<evidence type="ECO:0000256" key="4">
    <source>
        <dbReference type="PROSITE-ProRule" id="PRU00433"/>
    </source>
</evidence>
<name>A0A9W6GX94_9HYPH</name>
<organism evidence="8 9">
    <name type="scientific">Methylocystis echinoides</name>
    <dbReference type="NCBI Taxonomy" id="29468"/>
    <lineage>
        <taxon>Bacteria</taxon>
        <taxon>Pseudomonadati</taxon>
        <taxon>Pseudomonadota</taxon>
        <taxon>Alphaproteobacteria</taxon>
        <taxon>Hyphomicrobiales</taxon>
        <taxon>Methylocystaceae</taxon>
        <taxon>Methylocystis</taxon>
    </lineage>
</organism>
<dbReference type="Proteomes" id="UP001144323">
    <property type="component" value="Unassembled WGS sequence"/>
</dbReference>